<dbReference type="EMBL" id="BK015567">
    <property type="protein sequence ID" value="DAE13633.1"/>
    <property type="molecule type" value="Genomic_DNA"/>
</dbReference>
<evidence type="ECO:0000313" key="1">
    <source>
        <dbReference type="EMBL" id="DAE13633.1"/>
    </source>
</evidence>
<proteinExistence type="predicted"/>
<name>A0A8S5Q493_9CAUD</name>
<sequence length="65" mass="7631">MSEEKKTTNAQRKAVYNYDEKFERVNCRFKVGTKEAITKAGYKSINDFIKLAVAEKLEREKKILE</sequence>
<reference evidence="1" key="1">
    <citation type="journal article" date="2021" name="Proc. Natl. Acad. Sci. U.S.A.">
        <title>A Catalog of Tens of Thousands of Viruses from Human Metagenomes Reveals Hidden Associations with Chronic Diseases.</title>
        <authorList>
            <person name="Tisza M.J."/>
            <person name="Buck C.B."/>
        </authorList>
    </citation>
    <scope>NUCLEOTIDE SEQUENCE</scope>
    <source>
        <strain evidence="1">CtVif31</strain>
    </source>
</reference>
<organism evidence="1">
    <name type="scientific">Siphoviridae sp. ctVif31</name>
    <dbReference type="NCBI Taxonomy" id="2825532"/>
    <lineage>
        <taxon>Viruses</taxon>
        <taxon>Duplodnaviria</taxon>
        <taxon>Heunggongvirae</taxon>
        <taxon>Uroviricota</taxon>
        <taxon>Caudoviricetes</taxon>
    </lineage>
</organism>
<protein>
    <submittedName>
        <fullName evidence="1">Ribbon-helix-helix protein, copG family</fullName>
    </submittedName>
</protein>
<accession>A0A8S5Q493</accession>